<feature type="transmembrane region" description="Helical" evidence="7">
    <location>
        <begin position="143"/>
        <end position="169"/>
    </location>
</feature>
<gene>
    <name evidence="8" type="ORF">CCH79_00004653</name>
</gene>
<comment type="subcellular location">
    <subcellularLocation>
        <location evidence="1">Membrane</location>
        <topology evidence="1">Multi-pass membrane protein</topology>
    </subcellularLocation>
</comment>
<dbReference type="EMBL" id="NHOQ01002481">
    <property type="protein sequence ID" value="PWA16575.1"/>
    <property type="molecule type" value="Genomic_DNA"/>
</dbReference>
<keyword evidence="9" id="KW-1185">Reference proteome</keyword>
<comment type="caution">
    <text evidence="8">The sequence shown here is derived from an EMBL/GenBank/DDBJ whole genome shotgun (WGS) entry which is preliminary data.</text>
</comment>
<organism evidence="8 9">
    <name type="scientific">Gambusia affinis</name>
    <name type="common">Western mosquitofish</name>
    <name type="synonym">Heterandria affinis</name>
    <dbReference type="NCBI Taxonomy" id="33528"/>
    <lineage>
        <taxon>Eukaryota</taxon>
        <taxon>Metazoa</taxon>
        <taxon>Chordata</taxon>
        <taxon>Craniata</taxon>
        <taxon>Vertebrata</taxon>
        <taxon>Euteleostomi</taxon>
        <taxon>Actinopterygii</taxon>
        <taxon>Neopterygii</taxon>
        <taxon>Teleostei</taxon>
        <taxon>Neoteleostei</taxon>
        <taxon>Acanthomorphata</taxon>
        <taxon>Ovalentaria</taxon>
        <taxon>Atherinomorphae</taxon>
        <taxon>Cyprinodontiformes</taxon>
        <taxon>Poeciliidae</taxon>
        <taxon>Poeciliinae</taxon>
        <taxon>Gambusia</taxon>
    </lineage>
</organism>
<dbReference type="AlphaFoldDB" id="A0A315UYT7"/>
<dbReference type="PANTHER" id="PTHR31258:SF5">
    <property type="entry name" value="TMEM54 PROTEIN-RELATED"/>
    <property type="match status" value="1"/>
</dbReference>
<dbReference type="InterPro" id="IPR020977">
    <property type="entry name" value="Beta-casein-like"/>
</dbReference>
<dbReference type="PANTHER" id="PTHR31258">
    <property type="entry name" value="KERATINOCYTE-ASSOCIATED PROTEIN 3"/>
    <property type="match status" value="1"/>
</dbReference>
<evidence type="ECO:0000256" key="6">
    <source>
        <dbReference type="SAM" id="MobiDB-lite"/>
    </source>
</evidence>
<keyword evidence="3 7" id="KW-0812">Transmembrane</keyword>
<keyword evidence="4 7" id="KW-1133">Transmembrane helix</keyword>
<keyword evidence="5 7" id="KW-0472">Membrane</keyword>
<protein>
    <recommendedName>
        <fullName evidence="10">Transmembrane protein 54</fullName>
    </recommendedName>
</protein>
<evidence type="ECO:0000256" key="5">
    <source>
        <dbReference type="ARBA" id="ARBA00023136"/>
    </source>
</evidence>
<evidence type="ECO:0000313" key="9">
    <source>
        <dbReference type="Proteomes" id="UP000250572"/>
    </source>
</evidence>
<feature type="region of interest" description="Disordered" evidence="6">
    <location>
        <begin position="333"/>
        <end position="354"/>
    </location>
</feature>
<accession>A0A315UYT7</accession>
<dbReference type="Pfam" id="PF12304">
    <property type="entry name" value="BCLP"/>
    <property type="match status" value="1"/>
</dbReference>
<reference evidence="8 9" key="1">
    <citation type="journal article" date="2018" name="G3 (Bethesda)">
        <title>A High-Quality Reference Genome for the Invasive Mosquitofish Gambusia affinis Using a Chicago Library.</title>
        <authorList>
            <person name="Hoffberg S.L."/>
            <person name="Troendle N.J."/>
            <person name="Glenn T.C."/>
            <person name="Mahmud O."/>
            <person name="Louha S."/>
            <person name="Chalopin D."/>
            <person name="Bennetzen J.L."/>
            <person name="Mauricio R."/>
        </authorList>
    </citation>
    <scope>NUCLEOTIDE SEQUENCE [LARGE SCALE GENOMIC DNA]</scope>
    <source>
        <strain evidence="8">NE01/NJP1002.9</strain>
        <tissue evidence="8">Muscle</tissue>
    </source>
</reference>
<feature type="transmembrane region" description="Helical" evidence="7">
    <location>
        <begin position="181"/>
        <end position="205"/>
    </location>
</feature>
<name>A0A315UYT7_GAMAF</name>
<feature type="transmembrane region" description="Helical" evidence="7">
    <location>
        <begin position="110"/>
        <end position="131"/>
    </location>
</feature>
<evidence type="ECO:0000256" key="4">
    <source>
        <dbReference type="ARBA" id="ARBA00022989"/>
    </source>
</evidence>
<evidence type="ECO:0000256" key="1">
    <source>
        <dbReference type="ARBA" id="ARBA00004141"/>
    </source>
</evidence>
<dbReference type="Proteomes" id="UP000250572">
    <property type="component" value="Unassembled WGS sequence"/>
</dbReference>
<evidence type="ECO:0000313" key="8">
    <source>
        <dbReference type="EMBL" id="PWA16575.1"/>
    </source>
</evidence>
<comment type="similarity">
    <text evidence="2">Belongs to the TMEM54 family.</text>
</comment>
<feature type="transmembrane region" description="Helical" evidence="7">
    <location>
        <begin position="248"/>
        <end position="279"/>
    </location>
</feature>
<feature type="compositionally biased region" description="Low complexity" evidence="6">
    <location>
        <begin position="339"/>
        <end position="348"/>
    </location>
</feature>
<evidence type="ECO:0000256" key="7">
    <source>
        <dbReference type="SAM" id="Phobius"/>
    </source>
</evidence>
<proteinExistence type="inferred from homology"/>
<evidence type="ECO:0000256" key="2">
    <source>
        <dbReference type="ARBA" id="ARBA00011030"/>
    </source>
</evidence>
<evidence type="ECO:0000256" key="3">
    <source>
        <dbReference type="ARBA" id="ARBA00022692"/>
    </source>
</evidence>
<dbReference type="STRING" id="33528.ENSGAFP00000028758"/>
<sequence length="354" mass="39470">MGKRNIQQHHSDEKRHNHAHTALSCFKSLLTVSGLREVHISISEGAPGDHVSADPNGEHRSGGAELLVQHRLRYVWVQVANVERSHRITPRRRICCANLKDNRALMKMGLTLVLVGHVNFLLGALVHGAVLRYFIVKIKIRTIIYAVSNVIAIVEGLIGVICGIVAIVLSKNKKNKTLMWVLLVFSILAGFLGLAAASGLSYSLVKAIILRKERLLNKFCKFFDETPDPATITNECPFDPTRIYVTSIILWMPLIVMCIVESVFTFRCFAACTSFLYLCPCRKKPIQARRVKVQFRADAPPQFVEEGAEEQPAEQDELLHSPETLNDWLAAFLRPPSPSSSESENSSSHAILLS</sequence>
<dbReference type="GO" id="GO:0016020">
    <property type="term" value="C:membrane"/>
    <property type="evidence" value="ECO:0007669"/>
    <property type="project" value="UniProtKB-SubCell"/>
</dbReference>
<evidence type="ECO:0008006" key="10">
    <source>
        <dbReference type="Google" id="ProtNLM"/>
    </source>
</evidence>